<protein>
    <submittedName>
        <fullName evidence="2">Oidioi.mRNA.OKI2018_I69.XSR.g15695.t1.cds</fullName>
    </submittedName>
</protein>
<feature type="region of interest" description="Disordered" evidence="1">
    <location>
        <begin position="54"/>
        <end position="134"/>
    </location>
</feature>
<feature type="region of interest" description="Disordered" evidence="1">
    <location>
        <begin position="1"/>
        <end position="23"/>
    </location>
</feature>
<sequence length="843" mass="93897">MNWSNYWPDSGIKNGQPSADDRSLATQICGQEDSFNAKWRPVATTCSRISGLDEIFGLDEPEPIPINPSPPEPSPLQQPSSSGLTVQNSTPSSIHGNELPPDLTPQHSGSGKNDISPHTSEALSTHDPCTPLPAIPAANSMSQFLQDVKSEVVDDDLFGSSSMHKVLKKEIITITTTKIYYLNGKEICKRTKTKSSESNTTIMMTPAELERKTTKPTNSVAEMMMREEERTPVHQTSIPQKGFAQIQIEDIKRSPGYMEDSMDNGYSHQEPVNDRSKVIGIDDDNDDQPLDNLDFDTPGTSGTFQPPTPLEKPPLSADSNKKIERASTQQSETKEETKQIISPPSIPHLAPPSTPPPLDPTRPDLPQMPKLVPCPSPRRPPLAQKSPSRKRKSSPAATELPVNNSTLQSPALQPPKLTTGKTIVIASSTNSQQPQKPPTPVTPRIVTPREPEMDLSSVLICQPPSDLTIINKATRNLTKSICQYGNYVGARCFVKYDQYYYPAVVHEILGPQTNKCKVSFCDQQMTKAVSVDKNDILLISDLEVGMKTLARNIISKDEWVPCTITGKIGRYRNVDLRQDKNRRFYSTRCGYRVVYEDNFNREVHSFVSFSDCALELSDIPAHLIPEFKVATQNTNALPNASNLMLDNVIVTPRRKRKERISLNGSNPVKRNRQTLETVYILDDGRGIQIPEEALRKVGNNTAEINELVDARRVIYRFVTTTQTLKMPSRSLFIALLNNVQIVRWSPKTTNFEPLLTDKNRNRLFEGYRFEFTEPIPNNELLAEFINLAGGSLYIPELEDDSIIDIEKEHVANVFTVDGRSVGQVTLTALLEGIFKGSRPSFSL</sequence>
<feature type="compositionally biased region" description="Polar residues" evidence="1">
    <location>
        <begin position="1"/>
        <end position="17"/>
    </location>
</feature>
<dbReference type="EMBL" id="OU015569">
    <property type="protein sequence ID" value="CAG5098469.1"/>
    <property type="molecule type" value="Genomic_DNA"/>
</dbReference>
<feature type="compositionally biased region" description="Polar residues" evidence="1">
    <location>
        <begin position="105"/>
        <end position="123"/>
    </location>
</feature>
<feature type="compositionally biased region" description="Pro residues" evidence="1">
    <location>
        <begin position="344"/>
        <end position="360"/>
    </location>
</feature>
<proteinExistence type="predicted"/>
<feature type="compositionally biased region" description="Pro residues" evidence="1">
    <location>
        <begin position="63"/>
        <end position="76"/>
    </location>
</feature>
<evidence type="ECO:0000313" key="2">
    <source>
        <dbReference type="EMBL" id="CAG5098469.1"/>
    </source>
</evidence>
<evidence type="ECO:0000313" key="3">
    <source>
        <dbReference type="Proteomes" id="UP001158576"/>
    </source>
</evidence>
<name>A0ABN7SDN6_OIKDI</name>
<gene>
    <name evidence="2" type="ORF">OKIOD_LOCUS7253</name>
</gene>
<feature type="region of interest" description="Disordered" evidence="1">
    <location>
        <begin position="277"/>
        <end position="416"/>
    </location>
</feature>
<feature type="compositionally biased region" description="Polar residues" evidence="1">
    <location>
        <begin position="83"/>
        <end position="95"/>
    </location>
</feature>
<reference evidence="2 3" key="1">
    <citation type="submission" date="2021-04" db="EMBL/GenBank/DDBJ databases">
        <authorList>
            <person name="Bliznina A."/>
        </authorList>
    </citation>
    <scope>NUCLEOTIDE SEQUENCE [LARGE SCALE GENOMIC DNA]</scope>
</reference>
<dbReference type="Proteomes" id="UP001158576">
    <property type="component" value="Chromosome XSR"/>
</dbReference>
<keyword evidence="3" id="KW-1185">Reference proteome</keyword>
<accession>A0ABN7SDN6</accession>
<feature type="compositionally biased region" description="Polar residues" evidence="1">
    <location>
        <begin position="401"/>
        <end position="411"/>
    </location>
</feature>
<evidence type="ECO:0000256" key="1">
    <source>
        <dbReference type="SAM" id="MobiDB-lite"/>
    </source>
</evidence>
<organism evidence="2 3">
    <name type="scientific">Oikopleura dioica</name>
    <name type="common">Tunicate</name>
    <dbReference type="NCBI Taxonomy" id="34765"/>
    <lineage>
        <taxon>Eukaryota</taxon>
        <taxon>Metazoa</taxon>
        <taxon>Chordata</taxon>
        <taxon>Tunicata</taxon>
        <taxon>Appendicularia</taxon>
        <taxon>Copelata</taxon>
        <taxon>Oikopleuridae</taxon>
        <taxon>Oikopleura</taxon>
    </lineage>
</organism>